<dbReference type="Gene3D" id="3.10.100.10">
    <property type="entry name" value="Mannose-Binding Protein A, subunit A"/>
    <property type="match status" value="1"/>
</dbReference>
<feature type="signal peptide" evidence="1">
    <location>
        <begin position="1"/>
        <end position="21"/>
    </location>
</feature>
<dbReference type="EMBL" id="OV725080">
    <property type="protein sequence ID" value="CAH1398888.1"/>
    <property type="molecule type" value="Genomic_DNA"/>
</dbReference>
<dbReference type="InterPro" id="IPR001304">
    <property type="entry name" value="C-type_lectin-like"/>
</dbReference>
<dbReference type="PROSITE" id="PS50041">
    <property type="entry name" value="C_TYPE_LECTIN_2"/>
    <property type="match status" value="1"/>
</dbReference>
<feature type="chain" id="PRO_5040478182" description="C-type lectin domain-containing protein" evidence="1">
    <location>
        <begin position="22"/>
        <end position="290"/>
    </location>
</feature>
<keyword evidence="1" id="KW-0732">Signal</keyword>
<keyword evidence="4" id="KW-1185">Reference proteome</keyword>
<dbReference type="InterPro" id="IPR050111">
    <property type="entry name" value="C-type_lectin/snaclec_domain"/>
</dbReference>
<dbReference type="Pfam" id="PF00059">
    <property type="entry name" value="Lectin_C"/>
    <property type="match status" value="1"/>
</dbReference>
<dbReference type="InterPro" id="IPR016187">
    <property type="entry name" value="CTDL_fold"/>
</dbReference>
<name>A0A9P0MIS3_NEZVI</name>
<organism evidence="3 4">
    <name type="scientific">Nezara viridula</name>
    <name type="common">Southern green stink bug</name>
    <name type="synonym">Cimex viridulus</name>
    <dbReference type="NCBI Taxonomy" id="85310"/>
    <lineage>
        <taxon>Eukaryota</taxon>
        <taxon>Metazoa</taxon>
        <taxon>Ecdysozoa</taxon>
        <taxon>Arthropoda</taxon>
        <taxon>Hexapoda</taxon>
        <taxon>Insecta</taxon>
        <taxon>Pterygota</taxon>
        <taxon>Neoptera</taxon>
        <taxon>Paraneoptera</taxon>
        <taxon>Hemiptera</taxon>
        <taxon>Heteroptera</taxon>
        <taxon>Panheteroptera</taxon>
        <taxon>Pentatomomorpha</taxon>
        <taxon>Pentatomoidea</taxon>
        <taxon>Pentatomidae</taxon>
        <taxon>Pentatominae</taxon>
        <taxon>Nezara</taxon>
    </lineage>
</organism>
<evidence type="ECO:0000313" key="4">
    <source>
        <dbReference type="Proteomes" id="UP001152798"/>
    </source>
</evidence>
<dbReference type="SMART" id="SM00034">
    <property type="entry name" value="CLECT"/>
    <property type="match status" value="1"/>
</dbReference>
<proteinExistence type="predicted"/>
<dbReference type="Proteomes" id="UP001152798">
    <property type="component" value="Chromosome 4"/>
</dbReference>
<evidence type="ECO:0000259" key="2">
    <source>
        <dbReference type="PROSITE" id="PS50041"/>
    </source>
</evidence>
<gene>
    <name evidence="3" type="ORF">NEZAVI_LOCUS8456</name>
</gene>
<feature type="domain" description="C-type lectin" evidence="2">
    <location>
        <begin position="143"/>
        <end position="264"/>
    </location>
</feature>
<dbReference type="AlphaFoldDB" id="A0A9P0MIS3"/>
<dbReference type="OrthoDB" id="2142683at2759"/>
<dbReference type="InterPro" id="IPR016186">
    <property type="entry name" value="C-type_lectin-like/link_sf"/>
</dbReference>
<evidence type="ECO:0000256" key="1">
    <source>
        <dbReference type="SAM" id="SignalP"/>
    </source>
</evidence>
<dbReference type="PANTHER" id="PTHR22803">
    <property type="entry name" value="MANNOSE, PHOSPHOLIPASE, LECTIN RECEPTOR RELATED"/>
    <property type="match status" value="1"/>
</dbReference>
<sequence>MIFHFRCVVQWIFVSLFFCHAYSGDSDLESSSPLEDDPDFPDTGPWIPSLYFEEMRADKVMKGPSSTIYASTKYVVNKPSKEGTSNKEVTETDMYLLNAIEKLAYKFEALEKRVRRTEELIFHVMEGSNIKRQDACPANFTRVARNCYHFSDREYNWKSAASMCKSLGSNLLEIESRDEFMEVVTFIQATNHLRGYEFWTGGLNPGLLWIWANSARPVLPKKPSNRPEETVVGSGRCLSLALNKSKLYQYQGVDCGHRTRYICEHEENATIRALKRIQKSLHIKEGDASQ</sequence>
<dbReference type="CDD" id="cd00037">
    <property type="entry name" value="CLECT"/>
    <property type="match status" value="1"/>
</dbReference>
<evidence type="ECO:0000313" key="3">
    <source>
        <dbReference type="EMBL" id="CAH1398888.1"/>
    </source>
</evidence>
<reference evidence="3" key="1">
    <citation type="submission" date="2022-01" db="EMBL/GenBank/DDBJ databases">
        <authorList>
            <person name="King R."/>
        </authorList>
    </citation>
    <scope>NUCLEOTIDE SEQUENCE</scope>
</reference>
<protein>
    <recommendedName>
        <fullName evidence="2">C-type lectin domain-containing protein</fullName>
    </recommendedName>
</protein>
<accession>A0A9P0MIS3</accession>
<dbReference type="SUPFAM" id="SSF56436">
    <property type="entry name" value="C-type lectin-like"/>
    <property type="match status" value="1"/>
</dbReference>